<protein>
    <submittedName>
        <fullName evidence="7">Nicotinamide N-methyltransferase-like</fullName>
    </submittedName>
</protein>
<keyword evidence="3" id="KW-0808">Transferase</keyword>
<dbReference type="PANTHER" id="PTHR10867:SF38">
    <property type="entry name" value="NICOTINAMIDE N-METHYLTRANSFERASE"/>
    <property type="match status" value="1"/>
</dbReference>
<dbReference type="GO" id="GO:0008170">
    <property type="term" value="F:N-methyltransferase activity"/>
    <property type="evidence" value="ECO:0007669"/>
    <property type="project" value="TreeGrafter"/>
</dbReference>
<dbReference type="Proteomes" id="UP000270296">
    <property type="component" value="Unassembled WGS sequence"/>
</dbReference>
<dbReference type="InterPro" id="IPR000940">
    <property type="entry name" value="NNMT_TEMT_trans"/>
</dbReference>
<accession>A0A183IAI4</accession>
<dbReference type="PANTHER" id="PTHR10867">
    <property type="entry name" value="NNMT/PNMT/TEMT FAMILY MEMBER"/>
    <property type="match status" value="1"/>
</dbReference>
<proteinExistence type="inferred from homology"/>
<dbReference type="PROSITE" id="PS51681">
    <property type="entry name" value="SAM_MT_NNMT_PNMT_TEMT"/>
    <property type="match status" value="1"/>
</dbReference>
<dbReference type="OrthoDB" id="10050085at2759"/>
<evidence type="ECO:0000256" key="3">
    <source>
        <dbReference type="ARBA" id="ARBA00022679"/>
    </source>
</evidence>
<keyword evidence="6" id="KW-1185">Reference proteome</keyword>
<dbReference type="AlphaFoldDB" id="A0A183IAI4"/>
<dbReference type="WBParaSite" id="SBAD_0000065101-mRNA-1">
    <property type="protein sequence ID" value="SBAD_0000065101-mRNA-1"/>
    <property type="gene ID" value="SBAD_0000065101"/>
</dbReference>
<reference evidence="5 6" key="2">
    <citation type="submission" date="2018-11" db="EMBL/GenBank/DDBJ databases">
        <authorList>
            <consortium name="Pathogen Informatics"/>
        </authorList>
    </citation>
    <scope>NUCLEOTIDE SEQUENCE [LARGE SCALE GENOMIC DNA]</scope>
</reference>
<sequence>MLVPQLTEEQHVGSMGDASQQCQDMTLLAPRDHKNYFEPQQYLNEYYGSSNMIGGLKLPIAFLPSVAARLPHCSTLLDVGSGPTVYVAMGFRHKVDNIYLSDFADQNRRELQNWCRGKANFDWRPTAEAIAKLEGNSDEWHSVEEVARKRVSAILYCNVHNKPVLPPPYAHMTFDVVTSVFCLEYASSTSAEYQLAVKNLCSLIKPGGWLFLGGALEEKFYTLGSKRFTCYYLTEEELLQALHDNGIDVHSQDFSYYNSDDVFVVFGKKVSN</sequence>
<reference evidence="7" key="1">
    <citation type="submission" date="2016-06" db="UniProtKB">
        <authorList>
            <consortium name="WormBaseParasite"/>
        </authorList>
    </citation>
    <scope>IDENTIFICATION</scope>
</reference>
<keyword evidence="4" id="KW-0949">S-adenosyl-L-methionine</keyword>
<dbReference type="Pfam" id="PF01234">
    <property type="entry name" value="NNMT_PNMT_TEMT"/>
    <property type="match status" value="1"/>
</dbReference>
<gene>
    <name evidence="5" type="ORF">SBAD_LOCUS628</name>
</gene>
<evidence type="ECO:0000256" key="4">
    <source>
        <dbReference type="ARBA" id="ARBA00022691"/>
    </source>
</evidence>
<dbReference type="EMBL" id="UZAM01002302">
    <property type="protein sequence ID" value="VDO85945.1"/>
    <property type="molecule type" value="Genomic_DNA"/>
</dbReference>
<dbReference type="GO" id="GO:0005829">
    <property type="term" value="C:cytosol"/>
    <property type="evidence" value="ECO:0007669"/>
    <property type="project" value="TreeGrafter"/>
</dbReference>
<comment type="similarity">
    <text evidence="1">Belongs to the class I-like SAM-binding methyltransferase superfamily. NNMT/PNMT/TEMT family.</text>
</comment>
<dbReference type="Gene3D" id="3.40.50.150">
    <property type="entry name" value="Vaccinia Virus protein VP39"/>
    <property type="match status" value="1"/>
</dbReference>
<evidence type="ECO:0000313" key="5">
    <source>
        <dbReference type="EMBL" id="VDO85945.1"/>
    </source>
</evidence>
<organism evidence="7">
    <name type="scientific">Soboliphyme baturini</name>
    <dbReference type="NCBI Taxonomy" id="241478"/>
    <lineage>
        <taxon>Eukaryota</taxon>
        <taxon>Metazoa</taxon>
        <taxon>Ecdysozoa</taxon>
        <taxon>Nematoda</taxon>
        <taxon>Enoplea</taxon>
        <taxon>Dorylaimia</taxon>
        <taxon>Dioctophymatida</taxon>
        <taxon>Dioctophymatoidea</taxon>
        <taxon>Soboliphymatidae</taxon>
        <taxon>Soboliphyme</taxon>
    </lineage>
</organism>
<dbReference type="SUPFAM" id="SSF53335">
    <property type="entry name" value="S-adenosyl-L-methionine-dependent methyltransferases"/>
    <property type="match status" value="1"/>
</dbReference>
<evidence type="ECO:0000313" key="7">
    <source>
        <dbReference type="WBParaSite" id="SBAD_0000065101-mRNA-1"/>
    </source>
</evidence>
<keyword evidence="2" id="KW-0489">Methyltransferase</keyword>
<evidence type="ECO:0000313" key="6">
    <source>
        <dbReference type="Proteomes" id="UP000270296"/>
    </source>
</evidence>
<evidence type="ECO:0000256" key="1">
    <source>
        <dbReference type="ARBA" id="ARBA00007996"/>
    </source>
</evidence>
<dbReference type="InterPro" id="IPR029063">
    <property type="entry name" value="SAM-dependent_MTases_sf"/>
</dbReference>
<name>A0A183IAI4_9BILA</name>
<evidence type="ECO:0000256" key="2">
    <source>
        <dbReference type="ARBA" id="ARBA00022603"/>
    </source>
</evidence>
<dbReference type="GO" id="GO:0032259">
    <property type="term" value="P:methylation"/>
    <property type="evidence" value="ECO:0007669"/>
    <property type="project" value="UniProtKB-KW"/>
</dbReference>
<dbReference type="InterPro" id="IPR053384">
    <property type="entry name" value="SAM-dep_methyltransferase"/>
</dbReference>
<dbReference type="NCBIfam" id="NF041360">
    <property type="entry name" value="GntF_guanitoxin"/>
    <property type="match status" value="1"/>
</dbReference>